<comment type="subcellular location">
    <subcellularLocation>
        <location evidence="1">Cell membrane</location>
        <topology evidence="1">Multi-pass membrane protein</topology>
    </subcellularLocation>
</comment>
<evidence type="ECO:0000256" key="1">
    <source>
        <dbReference type="ARBA" id="ARBA00004651"/>
    </source>
</evidence>
<dbReference type="EMBL" id="UINC01079440">
    <property type="protein sequence ID" value="SVC21442.1"/>
    <property type="molecule type" value="Genomic_DNA"/>
</dbReference>
<accession>A0A382KDK2</accession>
<evidence type="ECO:0000256" key="2">
    <source>
        <dbReference type="ARBA" id="ARBA00022448"/>
    </source>
</evidence>
<evidence type="ECO:0000313" key="9">
    <source>
        <dbReference type="EMBL" id="SVC21442.1"/>
    </source>
</evidence>
<dbReference type="CDD" id="cd06261">
    <property type="entry name" value="TM_PBP2"/>
    <property type="match status" value="1"/>
</dbReference>
<feature type="domain" description="ABC transmembrane type-1" evidence="8">
    <location>
        <begin position="1"/>
        <end position="184"/>
    </location>
</feature>
<dbReference type="GO" id="GO:0055085">
    <property type="term" value="P:transmembrane transport"/>
    <property type="evidence" value="ECO:0007669"/>
    <property type="project" value="InterPro"/>
</dbReference>
<keyword evidence="3" id="KW-1003">Cell membrane</keyword>
<dbReference type="SUPFAM" id="SSF161098">
    <property type="entry name" value="MetI-like"/>
    <property type="match status" value="1"/>
</dbReference>
<feature type="non-terminal residue" evidence="9">
    <location>
        <position position="1"/>
    </location>
</feature>
<gene>
    <name evidence="9" type="ORF">METZ01_LOCUS274296</name>
</gene>
<feature type="transmembrane region" description="Helical" evidence="7">
    <location>
        <begin position="7"/>
        <end position="25"/>
    </location>
</feature>
<dbReference type="GO" id="GO:0005886">
    <property type="term" value="C:plasma membrane"/>
    <property type="evidence" value="ECO:0007669"/>
    <property type="project" value="UniProtKB-SubCell"/>
</dbReference>
<feature type="transmembrane region" description="Helical" evidence="7">
    <location>
        <begin position="103"/>
        <end position="128"/>
    </location>
</feature>
<evidence type="ECO:0000256" key="5">
    <source>
        <dbReference type="ARBA" id="ARBA00022989"/>
    </source>
</evidence>
<dbReference type="PANTHER" id="PTHR30193">
    <property type="entry name" value="ABC TRANSPORTER PERMEASE PROTEIN"/>
    <property type="match status" value="1"/>
</dbReference>
<dbReference type="PROSITE" id="PS50928">
    <property type="entry name" value="ABC_TM1"/>
    <property type="match status" value="1"/>
</dbReference>
<keyword evidence="4 7" id="KW-0812">Transmembrane</keyword>
<evidence type="ECO:0000256" key="3">
    <source>
        <dbReference type="ARBA" id="ARBA00022475"/>
    </source>
</evidence>
<reference evidence="9" key="1">
    <citation type="submission" date="2018-05" db="EMBL/GenBank/DDBJ databases">
        <authorList>
            <person name="Lanie J.A."/>
            <person name="Ng W.-L."/>
            <person name="Kazmierczak K.M."/>
            <person name="Andrzejewski T.M."/>
            <person name="Davidsen T.M."/>
            <person name="Wayne K.J."/>
            <person name="Tettelin H."/>
            <person name="Glass J.I."/>
            <person name="Rusch D."/>
            <person name="Podicherti R."/>
            <person name="Tsui H.-C.T."/>
            <person name="Winkler M.E."/>
        </authorList>
    </citation>
    <scope>NUCLEOTIDE SEQUENCE</scope>
</reference>
<evidence type="ECO:0000256" key="7">
    <source>
        <dbReference type="SAM" id="Phobius"/>
    </source>
</evidence>
<sequence length="192" mass="21778">TFFRSIYFLPVVMSFATASYVWLWLYSEMYGVIIYALEFFGFGGEKENLNVWKTGNSSMWAVNAMVTWKFSGIQMIILIAGLQAIRDDYYEASKLMGASRWQTIWNVTLPLLRPSIALALILSIAGSIQAYEQFVIMTRGGPSNSTKTLVMHTVDMGFDYFKLGPAASLGVVIMIILFVLTVIQLRLFRKNY</sequence>
<feature type="transmembrane region" description="Helical" evidence="7">
    <location>
        <begin position="166"/>
        <end position="188"/>
    </location>
</feature>
<dbReference type="AlphaFoldDB" id="A0A382KDK2"/>
<evidence type="ECO:0000259" key="8">
    <source>
        <dbReference type="PROSITE" id="PS50928"/>
    </source>
</evidence>
<dbReference type="PANTHER" id="PTHR30193:SF37">
    <property type="entry name" value="INNER MEMBRANE ABC TRANSPORTER PERMEASE PROTEIN YCJO"/>
    <property type="match status" value="1"/>
</dbReference>
<dbReference type="InterPro" id="IPR000515">
    <property type="entry name" value="MetI-like"/>
</dbReference>
<dbReference type="Pfam" id="PF00528">
    <property type="entry name" value="BPD_transp_1"/>
    <property type="match status" value="1"/>
</dbReference>
<dbReference type="InterPro" id="IPR051393">
    <property type="entry name" value="ABC_transporter_permease"/>
</dbReference>
<evidence type="ECO:0000256" key="4">
    <source>
        <dbReference type="ARBA" id="ARBA00022692"/>
    </source>
</evidence>
<feature type="transmembrane region" description="Helical" evidence="7">
    <location>
        <begin position="60"/>
        <end position="82"/>
    </location>
</feature>
<keyword evidence="2" id="KW-0813">Transport</keyword>
<proteinExistence type="predicted"/>
<dbReference type="Gene3D" id="1.10.3720.10">
    <property type="entry name" value="MetI-like"/>
    <property type="match status" value="1"/>
</dbReference>
<keyword evidence="6 7" id="KW-0472">Membrane</keyword>
<protein>
    <recommendedName>
        <fullName evidence="8">ABC transmembrane type-1 domain-containing protein</fullName>
    </recommendedName>
</protein>
<dbReference type="InterPro" id="IPR035906">
    <property type="entry name" value="MetI-like_sf"/>
</dbReference>
<keyword evidence="5 7" id="KW-1133">Transmembrane helix</keyword>
<organism evidence="9">
    <name type="scientific">marine metagenome</name>
    <dbReference type="NCBI Taxonomy" id="408172"/>
    <lineage>
        <taxon>unclassified sequences</taxon>
        <taxon>metagenomes</taxon>
        <taxon>ecological metagenomes</taxon>
    </lineage>
</organism>
<evidence type="ECO:0000256" key="6">
    <source>
        <dbReference type="ARBA" id="ARBA00023136"/>
    </source>
</evidence>
<name>A0A382KDK2_9ZZZZ</name>